<name>A0A7W3IR64_9ACTN</name>
<evidence type="ECO:0000313" key="3">
    <source>
        <dbReference type="EMBL" id="MBA8793718.1"/>
    </source>
</evidence>
<comment type="similarity">
    <text evidence="1">Belongs to the ROK (NagC/XylR) family.</text>
</comment>
<dbReference type="GO" id="GO:0006355">
    <property type="term" value="P:regulation of DNA-templated transcription"/>
    <property type="evidence" value="ECO:0007669"/>
    <property type="project" value="InterPro"/>
</dbReference>
<comment type="caution">
    <text evidence="3">The sequence shown here is derived from an EMBL/GenBank/DDBJ whole genome shotgun (WGS) entry which is preliminary data.</text>
</comment>
<dbReference type="Gene3D" id="3.30.420.40">
    <property type="match status" value="2"/>
</dbReference>
<dbReference type="Pfam" id="PF09339">
    <property type="entry name" value="HTH_IclR"/>
    <property type="match status" value="1"/>
</dbReference>
<dbReference type="InterPro" id="IPR005471">
    <property type="entry name" value="Tscrpt_reg_IclR_N"/>
</dbReference>
<organism evidence="3 4">
    <name type="scientific">Microlunatus kandeliicorticis</name>
    <dbReference type="NCBI Taxonomy" id="1759536"/>
    <lineage>
        <taxon>Bacteria</taxon>
        <taxon>Bacillati</taxon>
        <taxon>Actinomycetota</taxon>
        <taxon>Actinomycetes</taxon>
        <taxon>Propionibacteriales</taxon>
        <taxon>Propionibacteriaceae</taxon>
        <taxon>Microlunatus</taxon>
    </lineage>
</organism>
<keyword evidence="3" id="KW-0418">Kinase</keyword>
<dbReference type="GO" id="GO:0016301">
    <property type="term" value="F:kinase activity"/>
    <property type="evidence" value="ECO:0007669"/>
    <property type="project" value="UniProtKB-KW"/>
</dbReference>
<dbReference type="EMBL" id="JACGWT010000002">
    <property type="protein sequence ID" value="MBA8793718.1"/>
    <property type="molecule type" value="Genomic_DNA"/>
</dbReference>
<reference evidence="3 4" key="1">
    <citation type="submission" date="2020-07" db="EMBL/GenBank/DDBJ databases">
        <title>Sequencing the genomes of 1000 actinobacteria strains.</title>
        <authorList>
            <person name="Klenk H.-P."/>
        </authorList>
    </citation>
    <scope>NUCLEOTIDE SEQUENCE [LARGE SCALE GENOMIC DNA]</scope>
    <source>
        <strain evidence="3 4">DSM 100723</strain>
    </source>
</reference>
<dbReference type="PANTHER" id="PTHR18964">
    <property type="entry name" value="ROK (REPRESSOR, ORF, KINASE) FAMILY"/>
    <property type="match status" value="1"/>
</dbReference>
<dbReference type="InterPro" id="IPR000600">
    <property type="entry name" value="ROK"/>
</dbReference>
<dbReference type="InterPro" id="IPR036388">
    <property type="entry name" value="WH-like_DNA-bd_sf"/>
</dbReference>
<dbReference type="Pfam" id="PF00480">
    <property type="entry name" value="ROK"/>
    <property type="match status" value="2"/>
</dbReference>
<evidence type="ECO:0000256" key="1">
    <source>
        <dbReference type="ARBA" id="ARBA00006479"/>
    </source>
</evidence>
<dbReference type="Proteomes" id="UP000523079">
    <property type="component" value="Unassembled WGS sequence"/>
</dbReference>
<feature type="domain" description="HTH iclR-type" evidence="2">
    <location>
        <begin position="16"/>
        <end position="60"/>
    </location>
</feature>
<dbReference type="SUPFAM" id="SSF46785">
    <property type="entry name" value="Winged helix' DNA-binding domain"/>
    <property type="match status" value="1"/>
</dbReference>
<dbReference type="PANTHER" id="PTHR18964:SF149">
    <property type="entry name" value="BIFUNCTIONAL UDP-N-ACETYLGLUCOSAMINE 2-EPIMERASE_N-ACETYLMANNOSAMINE KINASE"/>
    <property type="match status" value="1"/>
</dbReference>
<keyword evidence="3" id="KW-0808">Transferase</keyword>
<dbReference type="AlphaFoldDB" id="A0A7W3IR64"/>
<evidence type="ECO:0000313" key="4">
    <source>
        <dbReference type="Proteomes" id="UP000523079"/>
    </source>
</evidence>
<evidence type="ECO:0000259" key="2">
    <source>
        <dbReference type="Pfam" id="PF09339"/>
    </source>
</evidence>
<keyword evidence="4" id="KW-1185">Reference proteome</keyword>
<dbReference type="Gene3D" id="1.10.10.10">
    <property type="entry name" value="Winged helix-like DNA-binding domain superfamily/Winged helix DNA-binding domain"/>
    <property type="match status" value="1"/>
</dbReference>
<proteinExistence type="inferred from homology"/>
<gene>
    <name evidence="3" type="ORF">FHX74_001323</name>
</gene>
<dbReference type="RefSeq" id="WP_182559296.1">
    <property type="nucleotide sequence ID" value="NZ_JACGWT010000002.1"/>
</dbReference>
<dbReference type="InterPro" id="IPR036390">
    <property type="entry name" value="WH_DNA-bd_sf"/>
</dbReference>
<sequence length="402" mass="41769">MRYLEPGGAAVRRRNTAAVVEALRPEPTGSTVAVLATRTGLSRPTVDAVVGDLVTAGVVRLTEATPTGARGGRPARTVELAADAGCVAGIDVGASRVRAVVTDLAGRVLAERTDRLPAGEPAPGARIALVRTVVGEAVRATGHTLRELRGAALAVPGVIGPDERITHSLAVPDWSGDRPGQTLARGWRCPVALENDIKAAALAEQRAGITTAPTTDIAYLQLGHRISLALVIDGRIRQGHHRVAGELGTLRGMRWTSTSRRGQLRWRTGRTGREVFVAAAAGRRDAAEEIEAFCAEIAPTVATVLLAVDPELLVVGGGLSRAGATLLDPLRRAVHGLLTTADRPEVVGSRLGADATVLGTLGLAFEAASTPITSIPGVSAPWSTWTTWRAAETADRTGKSAP</sequence>
<dbReference type="GO" id="GO:0003677">
    <property type="term" value="F:DNA binding"/>
    <property type="evidence" value="ECO:0007669"/>
    <property type="project" value="InterPro"/>
</dbReference>
<dbReference type="SUPFAM" id="SSF53067">
    <property type="entry name" value="Actin-like ATPase domain"/>
    <property type="match status" value="1"/>
</dbReference>
<accession>A0A7W3IR64</accession>
<protein>
    <submittedName>
        <fullName evidence="3">Putative NBD/HSP70 family sugar kinase</fullName>
    </submittedName>
</protein>
<dbReference type="InterPro" id="IPR043129">
    <property type="entry name" value="ATPase_NBD"/>
</dbReference>
<dbReference type="CDD" id="cd23763">
    <property type="entry name" value="ASKHA_ATPase_ROK"/>
    <property type="match status" value="1"/>
</dbReference>